<dbReference type="PANTHER" id="PTHR14030:SF4">
    <property type="entry name" value="BUB1 KINASE, ISOFORM A-RELATED"/>
    <property type="match status" value="1"/>
</dbReference>
<proteinExistence type="predicted"/>
<comment type="caution">
    <text evidence="8">The sequence shown here is derived from an EMBL/GenBank/DDBJ whole genome shotgun (WGS) entry which is preliminary data.</text>
</comment>
<keyword evidence="8" id="KW-0418">Kinase</keyword>
<dbReference type="PROSITE" id="PS50011">
    <property type="entry name" value="PROTEIN_KINASE_DOM"/>
    <property type="match status" value="1"/>
</dbReference>
<evidence type="ECO:0000256" key="2">
    <source>
        <dbReference type="ARBA" id="ARBA00022454"/>
    </source>
</evidence>
<dbReference type="Proteomes" id="UP001642502">
    <property type="component" value="Unassembled WGS sequence"/>
</dbReference>
<name>A0ABP0DPH8_9PEZI</name>
<dbReference type="EC" id="2.7.11.1" evidence="8"/>
<feature type="compositionally biased region" description="Polar residues" evidence="5">
    <location>
        <begin position="1120"/>
        <end position="1130"/>
    </location>
</feature>
<dbReference type="Gene3D" id="1.10.510.10">
    <property type="entry name" value="Transferase(Phosphotransferase) domain 1"/>
    <property type="match status" value="1"/>
</dbReference>
<feature type="region of interest" description="Disordered" evidence="5">
    <location>
        <begin position="1109"/>
        <end position="1136"/>
    </location>
</feature>
<dbReference type="SUPFAM" id="SSF56112">
    <property type="entry name" value="Protein kinase-like (PK-like)"/>
    <property type="match status" value="1"/>
</dbReference>
<dbReference type="PROSITE" id="PS51489">
    <property type="entry name" value="BUB1_N"/>
    <property type="match status" value="1"/>
</dbReference>
<keyword evidence="2" id="KW-0158">Chromosome</keyword>
<feature type="domain" description="Protein kinase" evidence="6">
    <location>
        <begin position="930"/>
        <end position="1250"/>
    </location>
</feature>
<dbReference type="Gene3D" id="1.25.40.430">
    <property type="match status" value="1"/>
</dbReference>
<feature type="region of interest" description="Disordered" evidence="5">
    <location>
        <begin position="531"/>
        <end position="613"/>
    </location>
</feature>
<dbReference type="EMBL" id="CAWUON010000042">
    <property type="protein sequence ID" value="CAK7268960.1"/>
    <property type="molecule type" value="Genomic_DNA"/>
</dbReference>
<dbReference type="InterPro" id="IPR008271">
    <property type="entry name" value="Ser/Thr_kinase_AS"/>
</dbReference>
<feature type="compositionally biased region" description="Acidic residues" evidence="5">
    <location>
        <begin position="531"/>
        <end position="544"/>
    </location>
</feature>
<evidence type="ECO:0000259" key="7">
    <source>
        <dbReference type="PROSITE" id="PS51489"/>
    </source>
</evidence>
<feature type="region of interest" description="Disordered" evidence="5">
    <location>
        <begin position="891"/>
        <end position="914"/>
    </location>
</feature>
<dbReference type="PROSITE" id="PS00108">
    <property type="entry name" value="PROTEIN_KINASE_ST"/>
    <property type="match status" value="1"/>
</dbReference>
<dbReference type="InterPro" id="IPR012572">
    <property type="entry name" value="Mad3/Bub1_II"/>
</dbReference>
<dbReference type="InterPro" id="IPR000719">
    <property type="entry name" value="Prot_kinase_dom"/>
</dbReference>
<feature type="region of interest" description="Disordered" evidence="5">
    <location>
        <begin position="732"/>
        <end position="788"/>
    </location>
</feature>
<dbReference type="SMART" id="SM00777">
    <property type="entry name" value="Mad3_BUB1_I"/>
    <property type="match status" value="1"/>
</dbReference>
<evidence type="ECO:0000259" key="6">
    <source>
        <dbReference type="PROSITE" id="PS50011"/>
    </source>
</evidence>
<keyword evidence="8" id="KW-0808">Transferase</keyword>
<dbReference type="Pfam" id="PF08311">
    <property type="entry name" value="Mad3_BUB1_I"/>
    <property type="match status" value="1"/>
</dbReference>
<keyword evidence="3" id="KW-0995">Kinetochore</keyword>
<dbReference type="InterPro" id="IPR011009">
    <property type="entry name" value="Kinase-like_dom_sf"/>
</dbReference>
<feature type="compositionally biased region" description="Polar residues" evidence="5">
    <location>
        <begin position="893"/>
        <end position="912"/>
    </location>
</feature>
<evidence type="ECO:0000256" key="1">
    <source>
        <dbReference type="ARBA" id="ARBA00004629"/>
    </source>
</evidence>
<dbReference type="GO" id="GO:0004674">
    <property type="term" value="F:protein serine/threonine kinase activity"/>
    <property type="evidence" value="ECO:0007669"/>
    <property type="project" value="UniProtKB-EC"/>
</dbReference>
<protein>
    <submittedName>
        <fullName evidence="8">Protein kinase</fullName>
        <ecNumber evidence="8">2.7.11.1</ecNumber>
    </submittedName>
</protein>
<dbReference type="InterPro" id="IPR013212">
    <property type="entry name" value="Mad3/Bub1_I"/>
</dbReference>
<dbReference type="InterPro" id="IPR015661">
    <property type="entry name" value="Bub1/Mad3"/>
</dbReference>
<dbReference type="PANTHER" id="PTHR14030">
    <property type="entry name" value="MITOTIC CHECKPOINT SERINE/THREONINE-PROTEIN KINASE BUB1"/>
    <property type="match status" value="1"/>
</dbReference>
<accession>A0ABP0DPH8</accession>
<feature type="compositionally biased region" description="Acidic residues" evidence="5">
    <location>
        <begin position="751"/>
        <end position="778"/>
    </location>
</feature>
<feature type="domain" description="BUB1 N-terminal" evidence="7">
    <location>
        <begin position="72"/>
        <end position="233"/>
    </location>
</feature>
<comment type="subcellular location">
    <subcellularLocation>
        <location evidence="1">Chromosome</location>
        <location evidence="1">Centromere</location>
        <location evidence="1">Kinetochore</location>
    </subcellularLocation>
</comment>
<evidence type="ECO:0000256" key="5">
    <source>
        <dbReference type="SAM" id="MobiDB-lite"/>
    </source>
</evidence>
<dbReference type="SMART" id="SM00220">
    <property type="entry name" value="S_TKc"/>
    <property type="match status" value="1"/>
</dbReference>
<evidence type="ECO:0000256" key="4">
    <source>
        <dbReference type="ARBA" id="ARBA00023328"/>
    </source>
</evidence>
<feature type="region of interest" description="Disordered" evidence="5">
    <location>
        <begin position="650"/>
        <end position="671"/>
    </location>
</feature>
<gene>
    <name evidence="8" type="primary">BUB1</name>
    <name evidence="8" type="ORF">SEPCBS119000_003325</name>
</gene>
<dbReference type="Pfam" id="PF08171">
    <property type="entry name" value="Mad3_BUB1_II"/>
    <property type="match status" value="1"/>
</dbReference>
<keyword evidence="4" id="KW-0137">Centromere</keyword>
<evidence type="ECO:0000256" key="3">
    <source>
        <dbReference type="ARBA" id="ARBA00022838"/>
    </source>
</evidence>
<keyword evidence="9" id="KW-1185">Reference proteome</keyword>
<organism evidence="8 9">
    <name type="scientific">Sporothrix epigloea</name>
    <dbReference type="NCBI Taxonomy" id="1892477"/>
    <lineage>
        <taxon>Eukaryota</taxon>
        <taxon>Fungi</taxon>
        <taxon>Dikarya</taxon>
        <taxon>Ascomycota</taxon>
        <taxon>Pezizomycotina</taxon>
        <taxon>Sordariomycetes</taxon>
        <taxon>Sordariomycetidae</taxon>
        <taxon>Ophiostomatales</taxon>
        <taxon>Ophiostomataceae</taxon>
        <taxon>Sporothrix</taxon>
    </lineage>
</organism>
<feature type="region of interest" description="Disordered" evidence="5">
    <location>
        <begin position="250"/>
        <end position="277"/>
    </location>
</feature>
<feature type="compositionally biased region" description="Low complexity" evidence="5">
    <location>
        <begin position="1109"/>
        <end position="1119"/>
    </location>
</feature>
<dbReference type="CDD" id="cd13981">
    <property type="entry name" value="STKc_Bub1_BubR1"/>
    <property type="match status" value="1"/>
</dbReference>
<feature type="compositionally biased region" description="Acidic residues" evidence="5">
    <location>
        <begin position="567"/>
        <end position="576"/>
    </location>
</feature>
<reference evidence="8 9" key="1">
    <citation type="submission" date="2024-01" db="EMBL/GenBank/DDBJ databases">
        <authorList>
            <person name="Allen C."/>
            <person name="Tagirdzhanova G."/>
        </authorList>
    </citation>
    <scope>NUCLEOTIDE SEQUENCE [LARGE SCALE GENOMIC DNA]</scope>
    <source>
        <strain evidence="8 9">CBS 119000</strain>
    </source>
</reference>
<evidence type="ECO:0000313" key="8">
    <source>
        <dbReference type="EMBL" id="CAK7268960.1"/>
    </source>
</evidence>
<sequence length="1318" mass="146442">MAASENLINFDVIESQKENIQSLPGGRSAKKLAQLYSPPSQSLQNDKLAPILTPLSNPGDTRTLHDTIRADFEAEVAVAAESDDPLDVYDRYVRWTLDAYPSAQATPQSQLHVLLERSTKAFVGAAQYRNDPRYLRLWLHYIHFFSDAPRENYLYLSRHGIGENLALFYEEYAALLEGAARWTQADEVFRLGIERSARPQARLLRKYNEFTQRREAQSLEHLDPEAPASPALPTVRPALATKVNPFALAATGSSDPQEALRIQDQQRQRRAAVETTRNAKPKMSIFSDANASAEASALPAVNATVKGWESIGSLAERKKENTIAAKPWAGEKLSAGGKKPKTKMAVFKDAKTLAKSHITIHPSQYQRQVNPVSGKRERVFVDLRAVYPTPEEPGTERSFEEIWAANRGLLHCEWTAPAEKVQDLLPSPKVSQNFGVPASDVASNALDRHAVIMLDENGVMIKTHGHGSRPRKKFEEANVTQIIKAKLDSPSKPRIKKVSNTSEPTMTIHTRAATDDIYEIFNQPKKALIEEVDDNEHSDDDYETDGGYTSGAESTGTARHGSTSDAEAGEEEEEGEERGTECINTDATAADDSAAKKLETWSESSGRKNSAAAHVADTTIEGGNQDELDEIFSPLPIRGLPYTVHDRENEVHAASNPPSPEPPTDDNMTHQAPPRTRTIFIPIPPEDYVAPTRPYRDPAEVANNRLPFMTPITERTESSLEFDLRDNKRALHAKTPSKAVGSRSLSFPSASEDEEDEYEDEDAENEDENVLIDEEGEEERTRSGIMTEPLSSPLIDIVDEEDLPQPAPLKLAIFKDPVVPPIGDRASSRVAKSLHTPIISEMQCNPFEESIRAEILASIQPPLSSYSGFYDHHTEKYEKGAEIRRYAKALSGKSRTNASHGTAGNSSNSDRSSGAGVPVAIQFTDCPSQYTIRREIGAGAFAPVYLVENKNLNVEESAGNACGDHQPVAQMGRGAFATAHARRYALEALKLESPPTTWEFYMMRLAQSRLGPQHRAMASLAPALECHLYRDETFLFMPYYPHGTLLDVVNLFRSEPSGVMDETLSMFFAIELFRTVESLHSKNILHGDIKADNCLLRLEDPMVPISPLSSSFSSSNNRSADGTEQLSSQWKADGKGGWSARGVTLIDFGRAIDMRMFPAGVKFVADWKTTAQDCAEMREGRPWTWQIDYHGLAGALHCLLFGKYMETVLCEQGMGTVFQRTAAPGNASISLERGPVKRYRIRETLKRYWQTDIWSEAFELLLNPVDFVSAEESNKLPVLRSMRQIRERMEAWLAANCERGVGLKSLIVKLEHWARTKK</sequence>
<evidence type="ECO:0000313" key="9">
    <source>
        <dbReference type="Proteomes" id="UP001642502"/>
    </source>
</evidence>
<feature type="compositionally biased region" description="Polar residues" evidence="5">
    <location>
        <begin position="551"/>
        <end position="565"/>
    </location>
</feature>